<dbReference type="InterPro" id="IPR032275">
    <property type="entry name" value="DUF4986"/>
</dbReference>
<keyword evidence="5" id="KW-1185">Reference proteome</keyword>
<sequence length="53" mass="6172">MLVSNQSDPEKYLKPVAGKPQIFLAPELISPAKFKNMKLIPFYKLHDARYMTY</sequence>
<dbReference type="Pfam" id="PF16375">
    <property type="entry name" value="DUF4986"/>
    <property type="match status" value="1"/>
</dbReference>
<reference evidence="2 4" key="1">
    <citation type="submission" date="2019-08" db="EMBL/GenBank/DDBJ databases">
        <title>Comparative genome analysis confer to the adaptation heavy metal polluted environment.</title>
        <authorList>
            <person name="Li Y."/>
        </authorList>
    </citation>
    <scope>NUCLEOTIDE SEQUENCE [LARGE SCALE GENOMIC DNA]</scope>
    <source>
        <strain evidence="2 4">P2</strain>
    </source>
</reference>
<dbReference type="EMBL" id="CP071880">
    <property type="protein sequence ID" value="QTE53531.1"/>
    <property type="molecule type" value="Genomic_DNA"/>
</dbReference>
<gene>
    <name evidence="2" type="ORF">DIU31_024930</name>
    <name evidence="3" type="ORF">J3L21_02500</name>
</gene>
<dbReference type="Proteomes" id="UP000250557">
    <property type="component" value="Chromosome"/>
</dbReference>
<dbReference type="EMBL" id="CP043451">
    <property type="protein sequence ID" value="QEM08378.1"/>
    <property type="molecule type" value="Genomic_DNA"/>
</dbReference>
<reference evidence="3 5" key="2">
    <citation type="submission" date="2021-03" db="EMBL/GenBank/DDBJ databases">
        <title>Mucilaginibacter strains isolated from gold and copper mining confer multi heavy-metal resistance.</title>
        <authorList>
            <person name="Li Y."/>
        </authorList>
    </citation>
    <scope>NUCLEOTIDE SEQUENCE [LARGE SCALE GENOMIC DNA]</scope>
    <source>
        <strain evidence="3 5">P2-4</strain>
    </source>
</reference>
<evidence type="ECO:0000259" key="1">
    <source>
        <dbReference type="Pfam" id="PF16375"/>
    </source>
</evidence>
<feature type="domain" description="DUF4986" evidence="1">
    <location>
        <begin position="1"/>
        <end position="53"/>
    </location>
</feature>
<protein>
    <recommendedName>
        <fullName evidence="1">DUF4986 domain-containing protein</fullName>
    </recommendedName>
</protein>
<evidence type="ECO:0000313" key="5">
    <source>
        <dbReference type="Proteomes" id="UP000663940"/>
    </source>
</evidence>
<evidence type="ECO:0000313" key="2">
    <source>
        <dbReference type="EMBL" id="QEM08378.1"/>
    </source>
</evidence>
<dbReference type="Proteomes" id="UP000663940">
    <property type="component" value="Chromosome"/>
</dbReference>
<evidence type="ECO:0000313" key="3">
    <source>
        <dbReference type="EMBL" id="QTE53531.1"/>
    </source>
</evidence>
<proteinExistence type="predicted"/>
<accession>A0AAE6JMW3</accession>
<name>A0AAE6JMW3_9SPHI</name>
<organism evidence="2 4">
    <name type="scientific">Mucilaginibacter rubeus</name>
    <dbReference type="NCBI Taxonomy" id="2027860"/>
    <lineage>
        <taxon>Bacteria</taxon>
        <taxon>Pseudomonadati</taxon>
        <taxon>Bacteroidota</taxon>
        <taxon>Sphingobacteriia</taxon>
        <taxon>Sphingobacteriales</taxon>
        <taxon>Sphingobacteriaceae</taxon>
        <taxon>Mucilaginibacter</taxon>
    </lineage>
</organism>
<dbReference type="AlphaFoldDB" id="A0AAE6JMW3"/>
<evidence type="ECO:0000313" key="4">
    <source>
        <dbReference type="Proteomes" id="UP000250557"/>
    </source>
</evidence>